<dbReference type="GO" id="GO:0015833">
    <property type="term" value="P:peptide transport"/>
    <property type="evidence" value="ECO:0007669"/>
    <property type="project" value="TreeGrafter"/>
</dbReference>
<evidence type="ECO:0000259" key="6">
    <source>
        <dbReference type="Pfam" id="PF00496"/>
    </source>
</evidence>
<name>A0A0D7WXN0_9BACL</name>
<dbReference type="InterPro" id="IPR050034">
    <property type="entry name" value="Opp4A"/>
</dbReference>
<dbReference type="EMBL" id="JTHP01000045">
    <property type="protein sequence ID" value="KJD43946.1"/>
    <property type="molecule type" value="Genomic_DNA"/>
</dbReference>
<dbReference type="SUPFAM" id="SSF53850">
    <property type="entry name" value="Periplasmic binding protein-like II"/>
    <property type="match status" value="1"/>
</dbReference>
<evidence type="ECO:0000256" key="4">
    <source>
        <dbReference type="SAM" id="MobiDB-lite"/>
    </source>
</evidence>
<comment type="similarity">
    <text evidence="1">Belongs to the bacterial solute-binding protein 5 family.</text>
</comment>
<feature type="signal peptide" evidence="5">
    <location>
        <begin position="1"/>
        <end position="30"/>
    </location>
</feature>
<evidence type="ECO:0000256" key="1">
    <source>
        <dbReference type="ARBA" id="ARBA00005695"/>
    </source>
</evidence>
<dbReference type="InterPro" id="IPR039424">
    <property type="entry name" value="SBP_5"/>
</dbReference>
<evidence type="ECO:0000256" key="3">
    <source>
        <dbReference type="ARBA" id="ARBA00022729"/>
    </source>
</evidence>
<feature type="domain" description="Solute-binding protein family 5" evidence="6">
    <location>
        <begin position="125"/>
        <end position="513"/>
    </location>
</feature>
<dbReference type="OrthoDB" id="9796817at2"/>
<dbReference type="GO" id="GO:1904680">
    <property type="term" value="F:peptide transmembrane transporter activity"/>
    <property type="evidence" value="ECO:0007669"/>
    <property type="project" value="TreeGrafter"/>
</dbReference>
<protein>
    <submittedName>
        <fullName evidence="7">ABC transporter substrate-binding protein</fullName>
    </submittedName>
</protein>
<evidence type="ECO:0000313" key="7">
    <source>
        <dbReference type="EMBL" id="KJD43946.1"/>
    </source>
</evidence>
<dbReference type="InterPro" id="IPR030678">
    <property type="entry name" value="Peptide/Ni-bd"/>
</dbReference>
<dbReference type="Pfam" id="PF00496">
    <property type="entry name" value="SBP_bac_5"/>
    <property type="match status" value="1"/>
</dbReference>
<dbReference type="PANTHER" id="PTHR30290:SF9">
    <property type="entry name" value="OLIGOPEPTIDE-BINDING PROTEIN APPA"/>
    <property type="match status" value="1"/>
</dbReference>
<reference evidence="7 8" key="1">
    <citation type="submission" date="2014-11" db="EMBL/GenBank/DDBJ databases">
        <title>Draft Genome Sequences of Paenibacillus polymyxa NRRL B-30509 and Paenibacillus terrae NRRL B-30644, Strains from a Poultry Environment that Produce Tridecaptin A and Paenicidins.</title>
        <authorList>
            <person name="van Belkum M.J."/>
            <person name="Lohans C.T."/>
            <person name="Vederas J.C."/>
        </authorList>
    </citation>
    <scope>NUCLEOTIDE SEQUENCE [LARGE SCALE GENOMIC DNA]</scope>
    <source>
        <strain evidence="7 8">NRRL B-30644</strain>
    </source>
</reference>
<dbReference type="PIRSF" id="PIRSF002741">
    <property type="entry name" value="MppA"/>
    <property type="match status" value="1"/>
</dbReference>
<proteinExistence type="inferred from homology"/>
<dbReference type="Gene3D" id="3.10.105.10">
    <property type="entry name" value="Dipeptide-binding Protein, Domain 3"/>
    <property type="match status" value="1"/>
</dbReference>
<dbReference type="PROSITE" id="PS51257">
    <property type="entry name" value="PROKAR_LIPOPROTEIN"/>
    <property type="match status" value="1"/>
</dbReference>
<dbReference type="GO" id="GO:0042597">
    <property type="term" value="C:periplasmic space"/>
    <property type="evidence" value="ECO:0007669"/>
    <property type="project" value="UniProtKB-ARBA"/>
</dbReference>
<organism evidence="7 8">
    <name type="scientific">Paenibacillus terrae</name>
    <dbReference type="NCBI Taxonomy" id="159743"/>
    <lineage>
        <taxon>Bacteria</taxon>
        <taxon>Bacillati</taxon>
        <taxon>Bacillota</taxon>
        <taxon>Bacilli</taxon>
        <taxon>Bacillales</taxon>
        <taxon>Paenibacillaceae</taxon>
        <taxon>Paenibacillus</taxon>
    </lineage>
</organism>
<feature type="region of interest" description="Disordered" evidence="4">
    <location>
        <begin position="27"/>
        <end position="48"/>
    </location>
</feature>
<dbReference type="AlphaFoldDB" id="A0A0D7WXN0"/>
<evidence type="ECO:0000256" key="2">
    <source>
        <dbReference type="ARBA" id="ARBA00022448"/>
    </source>
</evidence>
<dbReference type="InterPro" id="IPR000914">
    <property type="entry name" value="SBP_5_dom"/>
</dbReference>
<dbReference type="PANTHER" id="PTHR30290">
    <property type="entry name" value="PERIPLASMIC BINDING COMPONENT OF ABC TRANSPORTER"/>
    <property type="match status" value="1"/>
</dbReference>
<gene>
    <name evidence="7" type="ORF">QD47_19795</name>
</gene>
<dbReference type="Gene3D" id="3.40.190.10">
    <property type="entry name" value="Periplasmic binding protein-like II"/>
    <property type="match status" value="1"/>
</dbReference>
<keyword evidence="2" id="KW-0813">Transport</keyword>
<evidence type="ECO:0000256" key="5">
    <source>
        <dbReference type="SAM" id="SignalP"/>
    </source>
</evidence>
<comment type="caution">
    <text evidence="7">The sequence shown here is derived from an EMBL/GenBank/DDBJ whole genome shotgun (WGS) entry which is preliminary data.</text>
</comment>
<dbReference type="Proteomes" id="UP000032534">
    <property type="component" value="Unassembled WGS sequence"/>
</dbReference>
<dbReference type="PATRIC" id="fig|159743.3.peg.4393"/>
<keyword evidence="3 5" id="KW-0732">Signal</keyword>
<dbReference type="GO" id="GO:0043190">
    <property type="term" value="C:ATP-binding cassette (ABC) transporter complex"/>
    <property type="evidence" value="ECO:0007669"/>
    <property type="project" value="InterPro"/>
</dbReference>
<dbReference type="CDD" id="cd08510">
    <property type="entry name" value="PBP2_Lactococcal_OppA_like"/>
    <property type="match status" value="1"/>
</dbReference>
<dbReference type="NCBIfam" id="NF045467">
    <property type="entry name" value="Opp4A"/>
    <property type="match status" value="1"/>
</dbReference>
<dbReference type="RefSeq" id="WP_044647741.1">
    <property type="nucleotide sequence ID" value="NZ_JTHP01000045.1"/>
</dbReference>
<keyword evidence="8" id="KW-1185">Reference proteome</keyword>
<evidence type="ECO:0000313" key="8">
    <source>
        <dbReference type="Proteomes" id="UP000032534"/>
    </source>
</evidence>
<accession>A0A0D7WXN0</accession>
<feature type="chain" id="PRO_5038617222" evidence="5">
    <location>
        <begin position="31"/>
        <end position="606"/>
    </location>
</feature>
<sequence length="606" mass="66563">MVKHWKKGILPVLSAILVLSLTACSGAPSASNGGKSSDGTGGSGSDSKQVNATALAKAVKNDTAPIKGGVINYALVSDTPFEGILNPVFYDGNPDFEVFQFFYPSLFSIDSNLNIDDKGAATISFSADNKAVTVKIDPKLNWTDGNPVTAEDYAFSYEVIGHKDYEGPRYDSFMTNIVGMEEYHAGKAKTISGINVLNEKEVTIHFKEPNPSVKSGLWSTPLEKKVFQNIPVKDMAGSDPVRKNPIGYGPFKIKSMVTGESVEFVKNKDYFHGEPKLDGLHLKVVNPNVITEALKSGEIDWASYPTTRYDEASNPKNVQFLGQEELSYSYVGFKLGKFDQAKSLNIMDPNAKLANKSLRQALGYALNNEQVGKQLFHGLRVPATSLIPPAFKGYHDTNAKGITYDPDKAKKLLDEAGYVDTNGDGYREDPKGKELVLHYAAMSGDATAESLAKFYLQNWKDVGLHVELVDGRLLEFNSFYDRVQKDDPGIDIFGGAWGTGSDVDPGGLYGRGASFNYSRFTSEENDKLLKEGVSVKAFDDNYRKDIYNQWQAYMSEEAPIVPTLFRYSLEALNNRVANYDITRGKEYGADTFANITLTAEKAEAAQ</sequence>